<proteinExistence type="predicted"/>
<evidence type="ECO:0000313" key="12">
    <source>
        <dbReference type="Proteomes" id="UP001307889"/>
    </source>
</evidence>
<accession>A0ABN7ADX6</accession>
<dbReference type="InterPro" id="IPR044596">
    <property type="entry name" value="PTPMT1-like"/>
</dbReference>
<dbReference type="InterPro" id="IPR029021">
    <property type="entry name" value="Prot-tyrosine_phosphatase-like"/>
</dbReference>
<evidence type="ECO:0000259" key="9">
    <source>
        <dbReference type="PROSITE" id="PS50054"/>
    </source>
</evidence>
<dbReference type="Gene3D" id="3.90.190.10">
    <property type="entry name" value="Protein tyrosine phosphatase superfamily"/>
    <property type="match status" value="1"/>
</dbReference>
<evidence type="ECO:0000256" key="2">
    <source>
        <dbReference type="ARBA" id="ARBA00022516"/>
    </source>
</evidence>
<dbReference type="EMBL" id="AP028910">
    <property type="protein sequence ID" value="BES90491.1"/>
    <property type="molecule type" value="Genomic_DNA"/>
</dbReference>
<feature type="domain" description="Tyrosine specific protein phosphatases" evidence="10">
    <location>
        <begin position="97"/>
        <end position="165"/>
    </location>
</feature>
<dbReference type="SUPFAM" id="SSF52799">
    <property type="entry name" value="(Phosphotyrosine protein) phosphatases II"/>
    <property type="match status" value="1"/>
</dbReference>
<evidence type="ECO:0000256" key="7">
    <source>
        <dbReference type="ARBA" id="ARBA00023264"/>
    </source>
</evidence>
<reference evidence="11 12" key="1">
    <citation type="submission" date="2023-09" db="EMBL/GenBank/DDBJ databases">
        <title>Nesidiocoris tenuis whole genome shotgun sequence.</title>
        <authorList>
            <person name="Shibata T."/>
            <person name="Shimoda M."/>
            <person name="Kobayashi T."/>
            <person name="Uehara T."/>
        </authorList>
    </citation>
    <scope>NUCLEOTIDE SEQUENCE [LARGE SCALE GENOMIC DNA]</scope>
    <source>
        <strain evidence="11 12">Japan</strain>
    </source>
</reference>
<keyword evidence="4" id="KW-0904">Protein phosphatase</keyword>
<dbReference type="InterPro" id="IPR000340">
    <property type="entry name" value="Dual-sp_phosphatase_cat-dom"/>
</dbReference>
<dbReference type="Pfam" id="PF00782">
    <property type="entry name" value="DSPc"/>
    <property type="match status" value="1"/>
</dbReference>
<dbReference type="InterPro" id="IPR042165">
    <property type="entry name" value="PTPMT1"/>
</dbReference>
<comment type="pathway">
    <text evidence="1">Lipid metabolism.</text>
</comment>
<organism evidence="11 12">
    <name type="scientific">Nesidiocoris tenuis</name>
    <dbReference type="NCBI Taxonomy" id="355587"/>
    <lineage>
        <taxon>Eukaryota</taxon>
        <taxon>Metazoa</taxon>
        <taxon>Ecdysozoa</taxon>
        <taxon>Arthropoda</taxon>
        <taxon>Hexapoda</taxon>
        <taxon>Insecta</taxon>
        <taxon>Pterygota</taxon>
        <taxon>Neoptera</taxon>
        <taxon>Paraneoptera</taxon>
        <taxon>Hemiptera</taxon>
        <taxon>Heteroptera</taxon>
        <taxon>Panheteroptera</taxon>
        <taxon>Cimicomorpha</taxon>
        <taxon>Miridae</taxon>
        <taxon>Dicyphina</taxon>
        <taxon>Nesidiocoris</taxon>
    </lineage>
</organism>
<keyword evidence="6" id="KW-0594">Phospholipid biosynthesis</keyword>
<gene>
    <name evidence="11" type="ORF">NTJ_03299</name>
</gene>
<evidence type="ECO:0000256" key="6">
    <source>
        <dbReference type="ARBA" id="ARBA00023209"/>
    </source>
</evidence>
<evidence type="ECO:0000256" key="8">
    <source>
        <dbReference type="ARBA" id="ARBA00025707"/>
    </source>
</evidence>
<keyword evidence="2" id="KW-0444">Lipid biosynthesis</keyword>
<dbReference type="Proteomes" id="UP001307889">
    <property type="component" value="Chromosome 2"/>
</dbReference>
<dbReference type="CDD" id="cd14524">
    <property type="entry name" value="PTPMT1"/>
    <property type="match status" value="1"/>
</dbReference>
<dbReference type="PANTHER" id="PTHR46712:SF1">
    <property type="entry name" value="PHOSPHATIDYLGLYCEROPHOSPHATASE AND PROTEIN-TYROSINE PHOSPHATASE 1"/>
    <property type="match status" value="1"/>
</dbReference>
<comment type="pathway">
    <text evidence="8">Phospholipid metabolism.</text>
</comment>
<keyword evidence="5" id="KW-0443">Lipid metabolism</keyword>
<keyword evidence="7" id="KW-1208">Phospholipid metabolism</keyword>
<sequence>MFARISFYPTLLYNVLMEKVSNRNWYDRIDETVILGALPFRSMTDQLINEENVRGVVSMNEDYELYLFANTSDEWKSKNVEFLQLSTRDIFEAPCQSKLIQGVDFIRKIGDAKHSVYVHCKAGRTRSATLVGCYLMSKHGWTPEEAVEFMRQKRAHILLHSIQWEALHTYHTTQANGSLKENSLEKADDHSVNLILLSHQRFRKNIEPCQPFKVQELNWGSRTTPTMAISAPALIILRKISIRCQMSRRSWK</sequence>
<dbReference type="PROSITE" id="PS00383">
    <property type="entry name" value="TYR_PHOSPHATASE_1"/>
    <property type="match status" value="1"/>
</dbReference>
<keyword evidence="12" id="KW-1185">Reference proteome</keyword>
<evidence type="ECO:0000256" key="4">
    <source>
        <dbReference type="ARBA" id="ARBA00022912"/>
    </source>
</evidence>
<evidence type="ECO:0000259" key="10">
    <source>
        <dbReference type="PROSITE" id="PS50056"/>
    </source>
</evidence>
<dbReference type="InterPro" id="IPR016130">
    <property type="entry name" value="Tyr_Pase_AS"/>
</dbReference>
<name>A0ABN7ADX6_9HEMI</name>
<protein>
    <submittedName>
        <fullName evidence="11">Phosphatase</fullName>
    </submittedName>
</protein>
<evidence type="ECO:0000256" key="1">
    <source>
        <dbReference type="ARBA" id="ARBA00005189"/>
    </source>
</evidence>
<dbReference type="PANTHER" id="PTHR46712">
    <property type="entry name" value="PHOSPHATIDYLGLYCEROPHOSPHATASE AND PROTEIN-TYROSINE PHOSPHATASE 1"/>
    <property type="match status" value="1"/>
</dbReference>
<dbReference type="InterPro" id="IPR000387">
    <property type="entry name" value="Tyr_Pase_dom"/>
</dbReference>
<evidence type="ECO:0000256" key="3">
    <source>
        <dbReference type="ARBA" id="ARBA00022801"/>
    </source>
</evidence>
<feature type="domain" description="Tyrosine-protein phosphatase" evidence="9">
    <location>
        <begin position="25"/>
        <end position="176"/>
    </location>
</feature>
<dbReference type="InterPro" id="IPR020422">
    <property type="entry name" value="TYR_PHOSPHATASE_DUAL_dom"/>
</dbReference>
<dbReference type="PROSITE" id="PS50056">
    <property type="entry name" value="TYR_PHOSPHATASE_2"/>
    <property type="match status" value="1"/>
</dbReference>
<dbReference type="PROSITE" id="PS50054">
    <property type="entry name" value="TYR_PHOSPHATASE_DUAL"/>
    <property type="match status" value="1"/>
</dbReference>
<evidence type="ECO:0000313" key="11">
    <source>
        <dbReference type="EMBL" id="BES90491.1"/>
    </source>
</evidence>
<evidence type="ECO:0000256" key="5">
    <source>
        <dbReference type="ARBA" id="ARBA00023098"/>
    </source>
</evidence>
<dbReference type="SMART" id="SM00195">
    <property type="entry name" value="DSPc"/>
    <property type="match status" value="1"/>
</dbReference>
<keyword evidence="3" id="KW-0378">Hydrolase</keyword>